<dbReference type="InterPro" id="IPR012318">
    <property type="entry name" value="HTH_CRP"/>
</dbReference>
<dbReference type="InterPro" id="IPR000595">
    <property type="entry name" value="cNMP-bd_dom"/>
</dbReference>
<dbReference type="SUPFAM" id="SSF46785">
    <property type="entry name" value="Winged helix' DNA-binding domain"/>
    <property type="match status" value="1"/>
</dbReference>
<dbReference type="RefSeq" id="WP_055081735.1">
    <property type="nucleotide sequence ID" value="NZ_CXSU01000004.1"/>
</dbReference>
<sequence length="242" mass="26700">MAVKCDNCPLRELEIFVPFTTEEARFMKGFKIGELTVDAQTPLLIEGSNAPQLYTVLAGQGVRFKTLEDGRRQVVNFVFPGDFIGLQAGVMGEMGHSITSATEMTLCVFDRAEIWSLFKSHPDRAFDLTWLAASEEMFLGESLATIGQRSALEAVAWTLQRLFQRGEALGLTTANEMPLPFRQQDLADALGLSLVHTNKTLAKLKDRGMVLWQDGVLGILDRTGLSDVAGIPMEALRPRPLI</sequence>
<dbReference type="Gene3D" id="2.60.120.10">
    <property type="entry name" value="Jelly Rolls"/>
    <property type="match status" value="1"/>
</dbReference>
<name>A0A0M6YEF9_9RHOB</name>
<evidence type="ECO:0000256" key="2">
    <source>
        <dbReference type="ARBA" id="ARBA00023125"/>
    </source>
</evidence>
<dbReference type="InterPro" id="IPR036390">
    <property type="entry name" value="WH_DNA-bd_sf"/>
</dbReference>
<dbReference type="SMART" id="SM00419">
    <property type="entry name" value="HTH_CRP"/>
    <property type="match status" value="1"/>
</dbReference>
<dbReference type="GO" id="GO:0003677">
    <property type="term" value="F:DNA binding"/>
    <property type="evidence" value="ECO:0007669"/>
    <property type="project" value="UniProtKB-KW"/>
</dbReference>
<evidence type="ECO:0000259" key="4">
    <source>
        <dbReference type="PROSITE" id="PS51063"/>
    </source>
</evidence>
<dbReference type="Pfam" id="PF13545">
    <property type="entry name" value="HTH_Crp_2"/>
    <property type="match status" value="1"/>
</dbReference>
<dbReference type="OrthoDB" id="7584044at2"/>
<dbReference type="Proteomes" id="UP000049222">
    <property type="component" value="Unassembled WGS sequence"/>
</dbReference>
<dbReference type="InterPro" id="IPR014710">
    <property type="entry name" value="RmlC-like_jellyroll"/>
</dbReference>
<dbReference type="STRING" id="420998.JDO7802_00086"/>
<dbReference type="InterPro" id="IPR036388">
    <property type="entry name" value="WH-like_DNA-bd_sf"/>
</dbReference>
<keyword evidence="2" id="KW-0238">DNA-binding</keyword>
<dbReference type="PROSITE" id="PS51063">
    <property type="entry name" value="HTH_CRP_2"/>
    <property type="match status" value="1"/>
</dbReference>
<evidence type="ECO:0000256" key="3">
    <source>
        <dbReference type="ARBA" id="ARBA00023163"/>
    </source>
</evidence>
<evidence type="ECO:0000256" key="1">
    <source>
        <dbReference type="ARBA" id="ARBA00023015"/>
    </source>
</evidence>
<proteinExistence type="predicted"/>
<dbReference type="EMBL" id="CXSU01000004">
    <property type="protein sequence ID" value="CTQ48085.1"/>
    <property type="molecule type" value="Genomic_DNA"/>
</dbReference>
<dbReference type="CDD" id="cd00038">
    <property type="entry name" value="CAP_ED"/>
    <property type="match status" value="1"/>
</dbReference>
<gene>
    <name evidence="5" type="primary">fixK_1</name>
    <name evidence="5" type="ORF">JDO7802_00086</name>
</gene>
<evidence type="ECO:0000313" key="5">
    <source>
        <dbReference type="EMBL" id="CTQ48085.1"/>
    </source>
</evidence>
<dbReference type="AlphaFoldDB" id="A0A0M6YEF9"/>
<dbReference type="Pfam" id="PF00027">
    <property type="entry name" value="cNMP_binding"/>
    <property type="match status" value="1"/>
</dbReference>
<keyword evidence="3" id="KW-0804">Transcription</keyword>
<dbReference type="InterPro" id="IPR018490">
    <property type="entry name" value="cNMP-bd_dom_sf"/>
</dbReference>
<feature type="domain" description="HTH crp-type" evidence="4">
    <location>
        <begin position="149"/>
        <end position="223"/>
    </location>
</feature>
<accession>A0A0M6YEF9</accession>
<keyword evidence="6" id="KW-1185">Reference proteome</keyword>
<protein>
    <submittedName>
        <fullName evidence="5">Nitrogen fixation regulation protein FixK</fullName>
    </submittedName>
</protein>
<dbReference type="Gene3D" id="1.10.10.10">
    <property type="entry name" value="Winged helix-like DNA-binding domain superfamily/Winged helix DNA-binding domain"/>
    <property type="match status" value="1"/>
</dbReference>
<keyword evidence="1" id="KW-0805">Transcription regulation</keyword>
<organism evidence="5 6">
    <name type="scientific">Jannaschia donghaensis</name>
    <dbReference type="NCBI Taxonomy" id="420998"/>
    <lineage>
        <taxon>Bacteria</taxon>
        <taxon>Pseudomonadati</taxon>
        <taxon>Pseudomonadota</taxon>
        <taxon>Alphaproteobacteria</taxon>
        <taxon>Rhodobacterales</taxon>
        <taxon>Roseobacteraceae</taxon>
        <taxon>Jannaschia</taxon>
    </lineage>
</organism>
<dbReference type="SUPFAM" id="SSF51206">
    <property type="entry name" value="cAMP-binding domain-like"/>
    <property type="match status" value="1"/>
</dbReference>
<evidence type="ECO:0000313" key="6">
    <source>
        <dbReference type="Proteomes" id="UP000049222"/>
    </source>
</evidence>
<dbReference type="GO" id="GO:0006355">
    <property type="term" value="P:regulation of DNA-templated transcription"/>
    <property type="evidence" value="ECO:0007669"/>
    <property type="project" value="InterPro"/>
</dbReference>
<reference evidence="5 6" key="1">
    <citation type="submission" date="2015-07" db="EMBL/GenBank/DDBJ databases">
        <authorList>
            <person name="Noorani M."/>
        </authorList>
    </citation>
    <scope>NUCLEOTIDE SEQUENCE [LARGE SCALE GENOMIC DNA]</scope>
    <source>
        <strain evidence="5 6">CECT 7802</strain>
    </source>
</reference>